<gene>
    <name evidence="9" type="primary">phoU</name>
    <name evidence="9" type="ORF">I553_5220</name>
</gene>
<dbReference type="FunFam" id="1.20.58.220:FF:000004">
    <property type="entry name" value="Phosphate-specific transport system accessory protein PhoU"/>
    <property type="match status" value="1"/>
</dbReference>
<evidence type="ECO:0000313" key="9">
    <source>
        <dbReference type="EMBL" id="EUA23517.1"/>
    </source>
</evidence>
<feature type="domain" description="PhoU" evidence="8">
    <location>
        <begin position="17"/>
        <end position="103"/>
    </location>
</feature>
<dbReference type="SUPFAM" id="SSF109755">
    <property type="entry name" value="PhoU-like"/>
    <property type="match status" value="1"/>
</dbReference>
<keyword evidence="4" id="KW-0813">Transport</keyword>
<dbReference type="AlphaFoldDB" id="X7ZV72"/>
<feature type="region of interest" description="Disordered" evidence="7">
    <location>
        <begin position="197"/>
        <end position="239"/>
    </location>
</feature>
<keyword evidence="6" id="KW-0592">Phosphate transport</keyword>
<proteinExistence type="inferred from homology"/>
<evidence type="ECO:0000256" key="1">
    <source>
        <dbReference type="ARBA" id="ARBA00004496"/>
    </source>
</evidence>
<dbReference type="NCBIfam" id="TIGR02135">
    <property type="entry name" value="phoU_full"/>
    <property type="match status" value="1"/>
</dbReference>
<dbReference type="GO" id="GO:0030643">
    <property type="term" value="P:intracellular phosphate ion homeostasis"/>
    <property type="evidence" value="ECO:0007669"/>
    <property type="project" value="InterPro"/>
</dbReference>
<dbReference type="GO" id="GO:0005737">
    <property type="term" value="C:cytoplasm"/>
    <property type="evidence" value="ECO:0007669"/>
    <property type="project" value="UniProtKB-SubCell"/>
</dbReference>
<organism evidence="9">
    <name type="scientific">Mycobacterium xenopi 4042</name>
    <dbReference type="NCBI Taxonomy" id="1299334"/>
    <lineage>
        <taxon>Bacteria</taxon>
        <taxon>Bacillati</taxon>
        <taxon>Actinomycetota</taxon>
        <taxon>Actinomycetes</taxon>
        <taxon>Mycobacteriales</taxon>
        <taxon>Mycobacteriaceae</taxon>
        <taxon>Mycobacterium</taxon>
    </lineage>
</organism>
<comment type="caution">
    <text evidence="9">The sequence shown here is derived from an EMBL/GenBank/DDBJ whole genome shotgun (WGS) entry which is preliminary data.</text>
</comment>
<dbReference type="Gene3D" id="1.20.58.220">
    <property type="entry name" value="Phosphate transport system protein phou homolog 2, domain 2"/>
    <property type="match status" value="1"/>
</dbReference>
<accession>X7ZV72</accession>
<evidence type="ECO:0000256" key="3">
    <source>
        <dbReference type="ARBA" id="ARBA00011738"/>
    </source>
</evidence>
<dbReference type="GO" id="GO:0006817">
    <property type="term" value="P:phosphate ion transport"/>
    <property type="evidence" value="ECO:0007669"/>
    <property type="project" value="UniProtKB-KW"/>
</dbReference>
<sequence>MRTAYHEQLAALSEQLGEMCGLAGVAMERATQALLQADLVMAEQVISDHEKIAALSARAEESAFVLLALQAPVAGDLRAIVSAIQIVADIDRMGALALHVAKIARRRHPQHALPEEVNGYFAEMGRVAVELGNSAQEVLLSRDPEKAARIREEDDAMDDLHRHLFTVLMDREWKHGVAAAVDVTLLAGSMNVLPTMPWRSPDGSSSRQPGSFPKESSPTTTPCRLRANGSASRSGRRCSPRSLFGGVGEDLLGVVDLHQSARLSDRLEVEKRRLIAYPCGLLHVVGDDHDRVVLLQFGDQVFDRHRRDRVQRRARLVHEQHIGLHRDGPRDAQPLLLTAGQPSAGLVQPVLDLVPEVRTPQRIFGGFVEHLAVAYALQPKPGDDVVANRHGREGIRTLEHHPDGAAHTDGIDTGSIDVVVVEQDSALNRAPE</sequence>
<dbReference type="AntiFam" id="ANF00095">
    <property type="entry name" value="Shadow ORF (opposite ABC transporters)"/>
</dbReference>
<dbReference type="GO" id="GO:0045936">
    <property type="term" value="P:negative regulation of phosphate metabolic process"/>
    <property type="evidence" value="ECO:0007669"/>
    <property type="project" value="InterPro"/>
</dbReference>
<reference evidence="9" key="1">
    <citation type="submission" date="2014-01" db="EMBL/GenBank/DDBJ databases">
        <authorList>
            <person name="Brown-Elliot B."/>
            <person name="Wallace R."/>
            <person name="Lenaerts A."/>
            <person name="Ordway D."/>
            <person name="DeGroote M.A."/>
            <person name="Parker T."/>
            <person name="Sizemore C."/>
            <person name="Tallon L.J."/>
            <person name="Sadzewicz L.K."/>
            <person name="Sengamalay N."/>
            <person name="Fraser C.M."/>
            <person name="Hine E."/>
            <person name="Shefchek K.A."/>
            <person name="Das S.P."/>
            <person name="Tettelin H."/>
        </authorList>
    </citation>
    <scope>NUCLEOTIDE SEQUENCE [LARGE SCALE GENOMIC DNA]</scope>
    <source>
        <strain evidence="9">4042</strain>
    </source>
</reference>
<keyword evidence="5" id="KW-0963">Cytoplasm</keyword>
<dbReference type="EMBL" id="JAOB01000069">
    <property type="protein sequence ID" value="EUA23517.1"/>
    <property type="molecule type" value="Genomic_DNA"/>
</dbReference>
<evidence type="ECO:0000256" key="2">
    <source>
        <dbReference type="ARBA" id="ARBA00008107"/>
    </source>
</evidence>
<feature type="domain" description="PhoU" evidence="8">
    <location>
        <begin position="122"/>
        <end position="179"/>
    </location>
</feature>
<protein>
    <submittedName>
        <fullName evidence="9">Phosphate transport system regulatory protein PhoU</fullName>
    </submittedName>
</protein>
<evidence type="ECO:0000256" key="7">
    <source>
        <dbReference type="SAM" id="MobiDB-lite"/>
    </source>
</evidence>
<dbReference type="InterPro" id="IPR038078">
    <property type="entry name" value="PhoU-like_sf"/>
</dbReference>
<evidence type="ECO:0000259" key="8">
    <source>
        <dbReference type="Pfam" id="PF01895"/>
    </source>
</evidence>
<evidence type="ECO:0000256" key="5">
    <source>
        <dbReference type="ARBA" id="ARBA00022490"/>
    </source>
</evidence>
<dbReference type="InterPro" id="IPR026022">
    <property type="entry name" value="PhoU_dom"/>
</dbReference>
<dbReference type="InterPro" id="IPR028366">
    <property type="entry name" value="PhoU"/>
</dbReference>
<comment type="similarity">
    <text evidence="2">Belongs to the PhoU family.</text>
</comment>
<dbReference type="PANTHER" id="PTHR42930:SF3">
    <property type="entry name" value="PHOSPHATE-SPECIFIC TRANSPORT SYSTEM ACCESSORY PROTEIN PHOU"/>
    <property type="match status" value="1"/>
</dbReference>
<dbReference type="Pfam" id="PF01895">
    <property type="entry name" value="PhoU"/>
    <property type="match status" value="2"/>
</dbReference>
<feature type="compositionally biased region" description="Low complexity" evidence="7">
    <location>
        <begin position="224"/>
        <end position="233"/>
    </location>
</feature>
<name>X7ZV72_MYCXE</name>
<comment type="subunit">
    <text evidence="3">Homodimer.</text>
</comment>
<comment type="subcellular location">
    <subcellularLocation>
        <location evidence="1">Cytoplasm</location>
    </subcellularLocation>
</comment>
<feature type="compositionally biased region" description="Polar residues" evidence="7">
    <location>
        <begin position="202"/>
        <end position="222"/>
    </location>
</feature>
<dbReference type="AntiFam" id="ANF00142">
    <property type="entry name" value="Shadow ORF (opposite yadG)"/>
</dbReference>
<evidence type="ECO:0000256" key="4">
    <source>
        <dbReference type="ARBA" id="ARBA00022448"/>
    </source>
</evidence>
<dbReference type="PATRIC" id="fig|1299334.3.peg.7174"/>
<dbReference type="PANTHER" id="PTHR42930">
    <property type="entry name" value="PHOSPHATE-SPECIFIC TRANSPORT SYSTEM ACCESSORY PROTEIN PHOU"/>
    <property type="match status" value="1"/>
</dbReference>
<evidence type="ECO:0000256" key="6">
    <source>
        <dbReference type="ARBA" id="ARBA00022592"/>
    </source>
</evidence>